<protein>
    <recommendedName>
        <fullName evidence="4">Tim44-like domain-containing protein</fullName>
    </recommendedName>
</protein>
<reference evidence="2 3" key="1">
    <citation type="journal article" date="2016" name="Nat. Commun.">
        <title>Thousands of microbial genomes shed light on interconnected biogeochemical processes in an aquifer system.</title>
        <authorList>
            <person name="Anantharaman K."/>
            <person name="Brown C.T."/>
            <person name="Hug L.A."/>
            <person name="Sharon I."/>
            <person name="Castelle C.J."/>
            <person name="Probst A.J."/>
            <person name="Thomas B.C."/>
            <person name="Singh A."/>
            <person name="Wilkins M.J."/>
            <person name="Karaoz U."/>
            <person name="Brodie E.L."/>
            <person name="Williams K.H."/>
            <person name="Hubbard S.S."/>
            <person name="Banfield J.F."/>
        </authorList>
    </citation>
    <scope>NUCLEOTIDE SEQUENCE [LARGE SCALE GENOMIC DNA]</scope>
</reference>
<gene>
    <name evidence="2" type="ORF">A3D72_03900</name>
</gene>
<keyword evidence="1" id="KW-1133">Transmembrane helix</keyword>
<keyword evidence="1" id="KW-0812">Transmembrane</keyword>
<organism evidence="2 3">
    <name type="scientific">Candidatus Uhrbacteria bacterium RIFCSPHIGHO2_02_FULL_57_19</name>
    <dbReference type="NCBI Taxonomy" id="1802391"/>
    <lineage>
        <taxon>Bacteria</taxon>
        <taxon>Candidatus Uhriibacteriota</taxon>
    </lineage>
</organism>
<accession>A0A1F7U6X2</accession>
<feature type="transmembrane region" description="Helical" evidence="1">
    <location>
        <begin position="7"/>
        <end position="26"/>
    </location>
</feature>
<dbReference type="STRING" id="1802391.A3D72_03900"/>
<dbReference type="Proteomes" id="UP000176303">
    <property type="component" value="Unassembled WGS sequence"/>
</dbReference>
<proteinExistence type="predicted"/>
<evidence type="ECO:0000313" key="2">
    <source>
        <dbReference type="EMBL" id="OGL74003.1"/>
    </source>
</evidence>
<dbReference type="EMBL" id="MGDZ01000011">
    <property type="protein sequence ID" value="OGL74003.1"/>
    <property type="molecule type" value="Genomic_DNA"/>
</dbReference>
<comment type="caution">
    <text evidence="2">The sequence shown here is derived from an EMBL/GenBank/DDBJ whole genome shotgun (WGS) entry which is preliminary data.</text>
</comment>
<evidence type="ECO:0000256" key="1">
    <source>
        <dbReference type="SAM" id="Phobius"/>
    </source>
</evidence>
<sequence length="207" mass="22114">MSRGAKIILLVFVAVLIIATILLLAFRLPRGAAPEAAVNRAPVGGLPQAPAVGRTAPAAANVNGAVSAPSPAVQASEAERTRAEILRLSTQFAERFGSYSSQGNFENITDLEPLQTDSMKAWADQYIVRARASRGENPEYIGVTTRAVSPRITDFSESAGTATVRVSTQREEVSGTSAARRVYYQDIVLDLRRVGGVWLVDAAAWQS</sequence>
<name>A0A1F7U6X2_9BACT</name>
<dbReference type="AlphaFoldDB" id="A0A1F7U6X2"/>
<evidence type="ECO:0008006" key="4">
    <source>
        <dbReference type="Google" id="ProtNLM"/>
    </source>
</evidence>
<evidence type="ECO:0000313" key="3">
    <source>
        <dbReference type="Proteomes" id="UP000176303"/>
    </source>
</evidence>
<keyword evidence="1" id="KW-0472">Membrane</keyword>